<feature type="compositionally biased region" description="Basic and acidic residues" evidence="2">
    <location>
        <begin position="50"/>
        <end position="68"/>
    </location>
</feature>
<feature type="signal peptide" evidence="3">
    <location>
        <begin position="1"/>
        <end position="24"/>
    </location>
</feature>
<dbReference type="Proteomes" id="UP000734854">
    <property type="component" value="Unassembled WGS sequence"/>
</dbReference>
<evidence type="ECO:0000313" key="5">
    <source>
        <dbReference type="Proteomes" id="UP000734854"/>
    </source>
</evidence>
<feature type="region of interest" description="Disordered" evidence="2">
    <location>
        <begin position="50"/>
        <end position="93"/>
    </location>
</feature>
<keyword evidence="1" id="KW-0175">Coiled coil</keyword>
<feature type="compositionally biased region" description="Basic and acidic residues" evidence="2">
    <location>
        <begin position="75"/>
        <end position="84"/>
    </location>
</feature>
<comment type="caution">
    <text evidence="4">The sequence shown here is derived from an EMBL/GenBank/DDBJ whole genome shotgun (WGS) entry which is preliminary data.</text>
</comment>
<dbReference type="PANTHER" id="PTHR33499">
    <property type="entry name" value="OS12G0282400 PROTEIN-RELATED"/>
    <property type="match status" value="1"/>
</dbReference>
<dbReference type="EMBL" id="JACMSC010000010">
    <property type="protein sequence ID" value="KAG6503480.1"/>
    <property type="molecule type" value="Genomic_DNA"/>
</dbReference>
<accession>A0A8J5GCD8</accession>
<dbReference type="AlphaFoldDB" id="A0A8J5GCD8"/>
<feature type="coiled-coil region" evidence="1">
    <location>
        <begin position="345"/>
        <end position="379"/>
    </location>
</feature>
<feature type="chain" id="PRO_5035162641" evidence="3">
    <location>
        <begin position="25"/>
        <end position="403"/>
    </location>
</feature>
<reference evidence="4 5" key="1">
    <citation type="submission" date="2020-08" db="EMBL/GenBank/DDBJ databases">
        <title>Plant Genome Project.</title>
        <authorList>
            <person name="Zhang R.-G."/>
        </authorList>
    </citation>
    <scope>NUCLEOTIDE SEQUENCE [LARGE SCALE GENOMIC DNA]</scope>
    <source>
        <tissue evidence="4">Rhizome</tissue>
    </source>
</reference>
<evidence type="ECO:0000313" key="4">
    <source>
        <dbReference type="EMBL" id="KAG6503480.1"/>
    </source>
</evidence>
<sequence length="403" mass="45638">MDFELSQVDTLASFFFVSPPLVLALCPVGCGACEAQLGSEMARRVALSTREKWKEEKGRRNRAGRCDEEMNPLFKGDDDGEKSRERKLRRRQQLGSREARFRIEAHDNGCRTQYSGVCVIGDIGNASAYKSIGGNASAYKSIGGIRRLQVEEQKAQYIGNQGRIGGISTHTLIVHFEEDEWKERDFTEDSSFLDILNICKKFIDIYSVGFKVTDADGKLLRNDKDLLAMLKAHEDVENIEIYLDVDETAQPLHFKMPQDNPSFGRDNKEVPKVRDVTILSDFKTNEKVKVRGDVDEIVKTIQSTTSLSHIEVVEKCFGPQRHSHIFGFRGGMKRKHFNCSQATYIKDLEAKLHEKEEENNNLKKCMDGIESRLAKIENKNQPTSDEPAIDGEGDTLYQISAKF</sequence>
<evidence type="ECO:0000256" key="1">
    <source>
        <dbReference type="SAM" id="Coils"/>
    </source>
</evidence>
<evidence type="ECO:0000256" key="3">
    <source>
        <dbReference type="SAM" id="SignalP"/>
    </source>
</evidence>
<name>A0A8J5GCD8_ZINOF</name>
<proteinExistence type="predicted"/>
<evidence type="ECO:0000256" key="2">
    <source>
        <dbReference type="SAM" id="MobiDB-lite"/>
    </source>
</evidence>
<organism evidence="4 5">
    <name type="scientific">Zingiber officinale</name>
    <name type="common">Ginger</name>
    <name type="synonym">Amomum zingiber</name>
    <dbReference type="NCBI Taxonomy" id="94328"/>
    <lineage>
        <taxon>Eukaryota</taxon>
        <taxon>Viridiplantae</taxon>
        <taxon>Streptophyta</taxon>
        <taxon>Embryophyta</taxon>
        <taxon>Tracheophyta</taxon>
        <taxon>Spermatophyta</taxon>
        <taxon>Magnoliopsida</taxon>
        <taxon>Liliopsida</taxon>
        <taxon>Zingiberales</taxon>
        <taxon>Zingiberaceae</taxon>
        <taxon>Zingiber</taxon>
    </lineage>
</organism>
<keyword evidence="3" id="KW-0732">Signal</keyword>
<dbReference type="PANTHER" id="PTHR33499:SF35">
    <property type="entry name" value="TRANSPOSASE MUDR PLANT DOMAIN-CONTAINING PROTEIN"/>
    <property type="match status" value="1"/>
</dbReference>
<gene>
    <name evidence="4" type="ORF">ZIOFF_035795</name>
</gene>
<keyword evidence="5" id="KW-1185">Reference proteome</keyword>
<protein>
    <submittedName>
        <fullName evidence="4">Uncharacterized protein</fullName>
    </submittedName>
</protein>